<dbReference type="AlphaFoldDB" id="A0A8S9LYI6"/>
<sequence>MSSPWVLVLRGEGAKERALLLDGSEVGGRKLALSPIEQPTDGTTSARAAKYVADFQRSRSEAISVTGYDPSLPQEDLKSALSKHFASCGEITDILILGSRALVHLYGLGSVHRAVQLHGTDLGGGFNLTVQEAAREA</sequence>
<accession>A0A8S9LYI6</accession>
<comment type="caution">
    <text evidence="1">The sequence shown here is derived from an EMBL/GenBank/DDBJ whole genome shotgun (WGS) entry which is preliminary data.</text>
</comment>
<evidence type="ECO:0000313" key="1">
    <source>
        <dbReference type="EMBL" id="KAF2610899.1"/>
    </source>
</evidence>
<dbReference type="Gene3D" id="3.30.70.330">
    <property type="match status" value="1"/>
</dbReference>
<reference evidence="1" key="1">
    <citation type="submission" date="2019-12" db="EMBL/GenBank/DDBJ databases">
        <title>Genome sequencing and annotation of Brassica cretica.</title>
        <authorList>
            <person name="Studholme D.J."/>
            <person name="Sarris P.F."/>
        </authorList>
    </citation>
    <scope>NUCLEOTIDE SEQUENCE</scope>
    <source>
        <strain evidence="1">PFS-102/07</strain>
        <tissue evidence="1">Leaf</tissue>
    </source>
</reference>
<organism evidence="1">
    <name type="scientific">Brassica cretica</name>
    <name type="common">Mustard</name>
    <dbReference type="NCBI Taxonomy" id="69181"/>
    <lineage>
        <taxon>Eukaryota</taxon>
        <taxon>Viridiplantae</taxon>
        <taxon>Streptophyta</taxon>
        <taxon>Embryophyta</taxon>
        <taxon>Tracheophyta</taxon>
        <taxon>Spermatophyta</taxon>
        <taxon>Magnoliopsida</taxon>
        <taxon>eudicotyledons</taxon>
        <taxon>Gunneridae</taxon>
        <taxon>Pentapetalae</taxon>
        <taxon>rosids</taxon>
        <taxon>malvids</taxon>
        <taxon>Brassicales</taxon>
        <taxon>Brassicaceae</taxon>
        <taxon>Brassiceae</taxon>
        <taxon>Brassica</taxon>
    </lineage>
</organism>
<name>A0A8S9LYI6_BRACR</name>
<dbReference type="GO" id="GO:0003676">
    <property type="term" value="F:nucleic acid binding"/>
    <property type="evidence" value="ECO:0007669"/>
    <property type="project" value="InterPro"/>
</dbReference>
<dbReference type="EMBL" id="QGKY02000089">
    <property type="protein sequence ID" value="KAF2610899.1"/>
    <property type="molecule type" value="Genomic_DNA"/>
</dbReference>
<dbReference type="InterPro" id="IPR035979">
    <property type="entry name" value="RBD_domain_sf"/>
</dbReference>
<evidence type="ECO:0008006" key="2">
    <source>
        <dbReference type="Google" id="ProtNLM"/>
    </source>
</evidence>
<dbReference type="InterPro" id="IPR012677">
    <property type="entry name" value="Nucleotide-bd_a/b_plait_sf"/>
</dbReference>
<proteinExistence type="predicted"/>
<dbReference type="SUPFAM" id="SSF54928">
    <property type="entry name" value="RNA-binding domain, RBD"/>
    <property type="match status" value="1"/>
</dbReference>
<protein>
    <recommendedName>
        <fullName evidence="2">RRM domain-containing protein</fullName>
    </recommendedName>
</protein>
<gene>
    <name evidence="1" type="ORF">F2Q70_00007154</name>
</gene>